<keyword evidence="1" id="KW-1133">Transmembrane helix</keyword>
<keyword evidence="1" id="KW-0472">Membrane</keyword>
<reference evidence="2" key="1">
    <citation type="submission" date="2023-05" db="EMBL/GenBank/DDBJ databases">
        <title>Genome and transcriptome analyses reveal genes involved in the formation of fine ridges on petal epidermal cells in Hibiscus trionum.</title>
        <authorList>
            <person name="Koshimizu S."/>
            <person name="Masuda S."/>
            <person name="Ishii T."/>
            <person name="Shirasu K."/>
            <person name="Hoshino A."/>
            <person name="Arita M."/>
        </authorList>
    </citation>
    <scope>NUCLEOTIDE SEQUENCE</scope>
    <source>
        <strain evidence="2">Hamamatsu line</strain>
    </source>
</reference>
<protein>
    <submittedName>
        <fullName evidence="2">Uncharacterized protein</fullName>
    </submittedName>
</protein>
<name>A0A9W7J032_HIBTR</name>
<gene>
    <name evidence="2" type="ORF">HRI_004238000</name>
</gene>
<dbReference type="EMBL" id="BSYR01000045">
    <property type="protein sequence ID" value="GMJ05688.1"/>
    <property type="molecule type" value="Genomic_DNA"/>
</dbReference>
<organism evidence="2 3">
    <name type="scientific">Hibiscus trionum</name>
    <name type="common">Flower of an hour</name>
    <dbReference type="NCBI Taxonomy" id="183268"/>
    <lineage>
        <taxon>Eukaryota</taxon>
        <taxon>Viridiplantae</taxon>
        <taxon>Streptophyta</taxon>
        <taxon>Embryophyta</taxon>
        <taxon>Tracheophyta</taxon>
        <taxon>Spermatophyta</taxon>
        <taxon>Magnoliopsida</taxon>
        <taxon>eudicotyledons</taxon>
        <taxon>Gunneridae</taxon>
        <taxon>Pentapetalae</taxon>
        <taxon>rosids</taxon>
        <taxon>malvids</taxon>
        <taxon>Malvales</taxon>
        <taxon>Malvaceae</taxon>
        <taxon>Malvoideae</taxon>
        <taxon>Hibiscus</taxon>
    </lineage>
</organism>
<comment type="caution">
    <text evidence="2">The sequence shown here is derived from an EMBL/GenBank/DDBJ whole genome shotgun (WGS) entry which is preliminary data.</text>
</comment>
<evidence type="ECO:0000256" key="1">
    <source>
        <dbReference type="SAM" id="Phobius"/>
    </source>
</evidence>
<evidence type="ECO:0000313" key="2">
    <source>
        <dbReference type="EMBL" id="GMJ05688.1"/>
    </source>
</evidence>
<dbReference type="Proteomes" id="UP001165190">
    <property type="component" value="Unassembled WGS sequence"/>
</dbReference>
<dbReference type="AlphaFoldDB" id="A0A9W7J032"/>
<proteinExistence type="predicted"/>
<sequence>MSAEFDLALIGAQLQLCFSPKSTIVCARLFFTALLAVSFTILCFFRQRLNPVFPAVSMRLRPKKTCSGLKCFEGFHIKQRFFFLFLFLRGPDI</sequence>
<feature type="transmembrane region" description="Helical" evidence="1">
    <location>
        <begin position="22"/>
        <end position="45"/>
    </location>
</feature>
<dbReference type="OrthoDB" id="1714680at2759"/>
<keyword evidence="1" id="KW-0812">Transmembrane</keyword>
<accession>A0A9W7J032</accession>
<keyword evidence="3" id="KW-1185">Reference proteome</keyword>
<evidence type="ECO:0000313" key="3">
    <source>
        <dbReference type="Proteomes" id="UP001165190"/>
    </source>
</evidence>